<feature type="region of interest" description="Disordered" evidence="1">
    <location>
        <begin position="41"/>
        <end position="74"/>
    </location>
</feature>
<keyword evidence="4" id="KW-1185">Reference proteome</keyword>
<dbReference type="AlphaFoldDB" id="A0AAV6S025"/>
<evidence type="ECO:0000259" key="2">
    <source>
        <dbReference type="Pfam" id="PF13843"/>
    </source>
</evidence>
<feature type="compositionally biased region" description="Polar residues" evidence="1">
    <location>
        <begin position="62"/>
        <end position="74"/>
    </location>
</feature>
<dbReference type="InterPro" id="IPR029526">
    <property type="entry name" value="PGBD"/>
</dbReference>
<evidence type="ECO:0000313" key="3">
    <source>
        <dbReference type="EMBL" id="KAG7509702.1"/>
    </source>
</evidence>
<dbReference type="EMBL" id="JAGKHQ010000008">
    <property type="protein sequence ID" value="KAG7509702.1"/>
    <property type="molecule type" value="Genomic_DNA"/>
</dbReference>
<protein>
    <recommendedName>
        <fullName evidence="2">PiggyBac transposable element-derived protein domain-containing protein</fullName>
    </recommendedName>
</protein>
<proteinExistence type="predicted"/>
<accession>A0AAV6S025</accession>
<feature type="domain" description="PiggyBac transposable element-derived protein" evidence="2">
    <location>
        <begin position="120"/>
        <end position="192"/>
    </location>
</feature>
<comment type="caution">
    <text evidence="3">The sequence shown here is derived from an EMBL/GenBank/DDBJ whole genome shotgun (WGS) entry which is preliminary data.</text>
</comment>
<sequence length="305" mass="34444">MAVHGSFSTLYGPFIGTAGTHQRRINAGPTLIMMIPSKPCDRRERETAKTPALQDPPDTAASPPTISGNCTTSPVHSRVYDAGRQRACGAGGIGESIKQRGRGGRRLRTHTAVSYIPKLRKNVLLLSTKHHERAVSNTEKMKPLIIMDYDRCKGCVDNLDKVIATYSCRKRTHRWPLVLFYHLLDISVYNAYVLWTAVDPTWNKAKTYRRRTFIEELGKTLVAPHMARRPRLPREASAVAMIKELQDREPISENYNPRRRGTCDFCTGKRKRCTMSCSKCGRFVCKVHSTCICNSCRFCSIVNLQ</sequence>
<dbReference type="Proteomes" id="UP000693946">
    <property type="component" value="Linkage Group LG16"/>
</dbReference>
<gene>
    <name evidence="3" type="ORF">JOB18_002629</name>
</gene>
<dbReference type="PANTHER" id="PTHR46599:SF6">
    <property type="entry name" value="DUAL SPECIFICITY PHOSPHATASE 26"/>
    <property type="match status" value="1"/>
</dbReference>
<dbReference type="Pfam" id="PF13843">
    <property type="entry name" value="DDE_Tnp_1_7"/>
    <property type="match status" value="1"/>
</dbReference>
<evidence type="ECO:0000256" key="1">
    <source>
        <dbReference type="SAM" id="MobiDB-lite"/>
    </source>
</evidence>
<organism evidence="3 4">
    <name type="scientific">Solea senegalensis</name>
    <name type="common">Senegalese sole</name>
    <dbReference type="NCBI Taxonomy" id="28829"/>
    <lineage>
        <taxon>Eukaryota</taxon>
        <taxon>Metazoa</taxon>
        <taxon>Chordata</taxon>
        <taxon>Craniata</taxon>
        <taxon>Vertebrata</taxon>
        <taxon>Euteleostomi</taxon>
        <taxon>Actinopterygii</taxon>
        <taxon>Neopterygii</taxon>
        <taxon>Teleostei</taxon>
        <taxon>Neoteleostei</taxon>
        <taxon>Acanthomorphata</taxon>
        <taxon>Carangaria</taxon>
        <taxon>Pleuronectiformes</taxon>
        <taxon>Pleuronectoidei</taxon>
        <taxon>Soleidae</taxon>
        <taxon>Solea</taxon>
    </lineage>
</organism>
<reference evidence="3 4" key="1">
    <citation type="journal article" date="2021" name="Sci. Rep.">
        <title>Chromosome anchoring in Senegalese sole (Solea senegalensis) reveals sex-associated markers and genome rearrangements in flatfish.</title>
        <authorList>
            <person name="Guerrero-Cozar I."/>
            <person name="Gomez-Garrido J."/>
            <person name="Berbel C."/>
            <person name="Martinez-Blanch J.F."/>
            <person name="Alioto T."/>
            <person name="Claros M.G."/>
            <person name="Gagnaire P.A."/>
            <person name="Manchado M."/>
        </authorList>
    </citation>
    <scope>NUCLEOTIDE SEQUENCE [LARGE SCALE GENOMIC DNA]</scope>
    <source>
        <strain evidence="3">Sse05_10M</strain>
    </source>
</reference>
<evidence type="ECO:0000313" key="4">
    <source>
        <dbReference type="Proteomes" id="UP000693946"/>
    </source>
</evidence>
<name>A0AAV6S025_SOLSE</name>
<dbReference type="PANTHER" id="PTHR46599">
    <property type="entry name" value="PIGGYBAC TRANSPOSABLE ELEMENT-DERIVED PROTEIN 4"/>
    <property type="match status" value="1"/>
</dbReference>